<gene>
    <name evidence="8" type="ORF">ET445_02200</name>
</gene>
<proteinExistence type="inferred from homology"/>
<dbReference type="KEGG" id="agf:ET445_02200"/>
<keyword evidence="5" id="KW-0560">Oxidoreductase</keyword>
<keyword evidence="3" id="KW-0285">Flavoprotein</keyword>
<evidence type="ECO:0000313" key="9">
    <source>
        <dbReference type="Proteomes" id="UP000291259"/>
    </source>
</evidence>
<dbReference type="PRINTS" id="PR00368">
    <property type="entry name" value="FADPNR"/>
</dbReference>
<comment type="similarity">
    <text evidence="2">Belongs to the NADH dehydrogenase family.</text>
</comment>
<evidence type="ECO:0000256" key="2">
    <source>
        <dbReference type="ARBA" id="ARBA00005272"/>
    </source>
</evidence>
<name>A0A4P6F970_9MICO</name>
<dbReference type="InterPro" id="IPR036188">
    <property type="entry name" value="FAD/NAD-bd_sf"/>
</dbReference>
<evidence type="ECO:0000313" key="8">
    <source>
        <dbReference type="EMBL" id="QAY72324.1"/>
    </source>
</evidence>
<reference evidence="8 9" key="1">
    <citation type="submission" date="2019-01" db="EMBL/GenBank/DDBJ databases">
        <title>Genome sequencing of strain FW100M-8.</title>
        <authorList>
            <person name="Heo J."/>
            <person name="Kim S.-J."/>
            <person name="Kim J.-S."/>
            <person name="Hong S.-B."/>
            <person name="Kwon S.-W."/>
        </authorList>
    </citation>
    <scope>NUCLEOTIDE SEQUENCE [LARGE SCALE GENOMIC DNA]</scope>
    <source>
        <strain evidence="8 9">FW100M-8</strain>
    </source>
</reference>
<feature type="domain" description="FAD/NAD(P)-binding" evidence="7">
    <location>
        <begin position="65"/>
        <end position="350"/>
    </location>
</feature>
<evidence type="ECO:0000256" key="4">
    <source>
        <dbReference type="ARBA" id="ARBA00022827"/>
    </source>
</evidence>
<accession>A0A4P6F970</accession>
<protein>
    <submittedName>
        <fullName evidence="8">FAD-dependent oxidoreductase</fullName>
    </submittedName>
</protein>
<dbReference type="Proteomes" id="UP000291259">
    <property type="component" value="Chromosome"/>
</dbReference>
<keyword evidence="9" id="KW-1185">Reference proteome</keyword>
<evidence type="ECO:0000256" key="3">
    <source>
        <dbReference type="ARBA" id="ARBA00022630"/>
    </source>
</evidence>
<evidence type="ECO:0000259" key="7">
    <source>
        <dbReference type="Pfam" id="PF07992"/>
    </source>
</evidence>
<dbReference type="AlphaFoldDB" id="A0A4P6F970"/>
<dbReference type="InterPro" id="IPR023753">
    <property type="entry name" value="FAD/NAD-binding_dom"/>
</dbReference>
<dbReference type="InterPro" id="IPR051169">
    <property type="entry name" value="NADH-Q_oxidoreductase"/>
</dbReference>
<dbReference type="SUPFAM" id="SSF51905">
    <property type="entry name" value="FAD/NAD(P)-binding domain"/>
    <property type="match status" value="1"/>
</dbReference>
<evidence type="ECO:0000256" key="6">
    <source>
        <dbReference type="SAM" id="MobiDB-lite"/>
    </source>
</evidence>
<dbReference type="EMBL" id="CP035491">
    <property type="protein sequence ID" value="QAY72324.1"/>
    <property type="molecule type" value="Genomic_DNA"/>
</dbReference>
<dbReference type="PANTHER" id="PTHR42913">
    <property type="entry name" value="APOPTOSIS-INDUCING FACTOR 1"/>
    <property type="match status" value="1"/>
</dbReference>
<dbReference type="GO" id="GO:0019646">
    <property type="term" value="P:aerobic electron transport chain"/>
    <property type="evidence" value="ECO:0007669"/>
    <property type="project" value="TreeGrafter"/>
</dbReference>
<feature type="compositionally biased region" description="Basic and acidic residues" evidence="6">
    <location>
        <begin position="26"/>
        <end position="37"/>
    </location>
</feature>
<dbReference type="GO" id="GO:0003955">
    <property type="term" value="F:NAD(P)H dehydrogenase (quinone) activity"/>
    <property type="evidence" value="ECO:0007669"/>
    <property type="project" value="TreeGrafter"/>
</dbReference>
<dbReference type="OrthoDB" id="9781621at2"/>
<dbReference type="PANTHER" id="PTHR42913:SF3">
    <property type="entry name" value="64 KDA MITOCHONDRIAL NADH DEHYDROGENASE (EUROFUNG)"/>
    <property type="match status" value="1"/>
</dbReference>
<feature type="region of interest" description="Disordered" evidence="6">
    <location>
        <begin position="21"/>
        <end position="42"/>
    </location>
</feature>
<comment type="cofactor">
    <cofactor evidence="1">
        <name>FAD</name>
        <dbReference type="ChEBI" id="CHEBI:57692"/>
    </cofactor>
</comment>
<organism evidence="8 9">
    <name type="scientific">Agromyces protaetiae</name>
    <dbReference type="NCBI Taxonomy" id="2509455"/>
    <lineage>
        <taxon>Bacteria</taxon>
        <taxon>Bacillati</taxon>
        <taxon>Actinomycetota</taxon>
        <taxon>Actinomycetes</taxon>
        <taxon>Micrococcales</taxon>
        <taxon>Microbacteriaceae</taxon>
        <taxon>Agromyces</taxon>
    </lineage>
</organism>
<keyword evidence="4" id="KW-0274">FAD</keyword>
<sequence>MRRAGRVVHLPRGECEERLVRHHGRRAGERRRGPRGDRPRHRQLLGEVLTGEEGFRMSRQQSPVSVVILGGGYAGVIAANRLRGSLTPDEATRVRVTIVNPTDRFVHRIRLHEFAAGGEDVAFAFPSMVGAGVRLVIGTARRIDADARRVVVETAVGPVVVPYDRLVYAVGSSSAVGRVPGAAEHALPIGGLDGAARVRDVFAAPTPPARVNVVGGGPTGIEVSSELAEAHPATRIVLLSSGPVGAALRPAAQRRIVRGLRRLGVEIVDHARVASVTPDGASLENGRFVGADATVWAAEFDVPTLARDSGLAVDERGRLLVDETLAALDDPAIVGAGDAVRPPDSVAAHLPMGARVALPMGLAAAERILAELRGRAPEPLSIGLLGPSISLGRRDGYIQPARPDDSPLPFAFTGRLGAAIKSWVCRMTINDPRAELSRPGAYRVRRGPAPRAVAAREDARV</sequence>
<dbReference type="Gene3D" id="3.50.50.100">
    <property type="match status" value="1"/>
</dbReference>
<evidence type="ECO:0000256" key="1">
    <source>
        <dbReference type="ARBA" id="ARBA00001974"/>
    </source>
</evidence>
<dbReference type="Pfam" id="PF07992">
    <property type="entry name" value="Pyr_redox_2"/>
    <property type="match status" value="1"/>
</dbReference>
<evidence type="ECO:0000256" key="5">
    <source>
        <dbReference type="ARBA" id="ARBA00023002"/>
    </source>
</evidence>